<dbReference type="SUPFAM" id="SSF63380">
    <property type="entry name" value="Riboflavin synthase domain-like"/>
    <property type="match status" value="1"/>
</dbReference>
<dbReference type="InterPro" id="IPR012165">
    <property type="entry name" value="Cyt_c3_hydrogenase_gsu"/>
</dbReference>
<comment type="cofactor">
    <cofactor evidence="2">
        <name>[2Fe-2S] cluster</name>
        <dbReference type="ChEBI" id="CHEBI:190135"/>
    </cofactor>
    <text evidence="2">Binds 1 [2Fe-2S] cluster per subunit.</text>
</comment>
<feature type="binding site" evidence="1">
    <location>
        <begin position="62"/>
        <end position="64"/>
    </location>
    <ligand>
        <name>FAD</name>
        <dbReference type="ChEBI" id="CHEBI:57692"/>
    </ligand>
</feature>
<keyword evidence="1" id="KW-0274">FAD</keyword>
<feature type="binding site" evidence="2">
    <location>
        <position position="222"/>
    </location>
    <ligand>
        <name>[2Fe-2S] cluster</name>
        <dbReference type="ChEBI" id="CHEBI:190135"/>
    </ligand>
</feature>
<dbReference type="GO" id="GO:0016491">
    <property type="term" value="F:oxidoreductase activity"/>
    <property type="evidence" value="ECO:0007669"/>
    <property type="project" value="InterPro"/>
</dbReference>
<evidence type="ECO:0000256" key="2">
    <source>
        <dbReference type="PIRSR" id="PIRSR006816-2"/>
    </source>
</evidence>
<dbReference type="Gene3D" id="2.40.30.10">
    <property type="entry name" value="Translation factors"/>
    <property type="match status" value="1"/>
</dbReference>
<comment type="cofactor">
    <cofactor evidence="1">
        <name>FAD</name>
        <dbReference type="ChEBI" id="CHEBI:57692"/>
    </cofactor>
    <text evidence="1">Binds 1 FAD per subunit.</text>
</comment>
<evidence type="ECO:0000259" key="3">
    <source>
        <dbReference type="PROSITE" id="PS51384"/>
    </source>
</evidence>
<dbReference type="PROSITE" id="PS51384">
    <property type="entry name" value="FAD_FR"/>
    <property type="match status" value="1"/>
</dbReference>
<keyword evidence="1" id="KW-0285">Flavoprotein</keyword>
<dbReference type="Pfam" id="PF00970">
    <property type="entry name" value="FAD_binding_6"/>
    <property type="match status" value="1"/>
</dbReference>
<gene>
    <name evidence="4" type="ORF">ENN50_07775</name>
</gene>
<evidence type="ECO:0000256" key="1">
    <source>
        <dbReference type="PIRSR" id="PIRSR006816-1"/>
    </source>
</evidence>
<dbReference type="GO" id="GO:0006221">
    <property type="term" value="P:pyrimidine nucleotide biosynthetic process"/>
    <property type="evidence" value="ECO:0007669"/>
    <property type="project" value="InterPro"/>
</dbReference>
<comment type="caution">
    <text evidence="4">The sequence shown here is derived from an EMBL/GenBank/DDBJ whole genome shotgun (WGS) entry which is preliminary data.</text>
</comment>
<accession>A0A831STE9</accession>
<keyword evidence="2" id="KW-0408">Iron</keyword>
<keyword evidence="2" id="KW-0001">2Fe-2S</keyword>
<dbReference type="InterPro" id="IPR039261">
    <property type="entry name" value="FNR_nucleotide-bd"/>
</dbReference>
<name>A0A831STE9_PROAE</name>
<keyword evidence="2" id="KW-0479">Metal-binding</keyword>
<dbReference type="InterPro" id="IPR017938">
    <property type="entry name" value="Riboflavin_synthase-like_b-brl"/>
</dbReference>
<dbReference type="NCBIfam" id="NF004862">
    <property type="entry name" value="PRK06222.1"/>
    <property type="match status" value="1"/>
</dbReference>
<dbReference type="CDD" id="cd06219">
    <property type="entry name" value="DHOD_e_trans_like1"/>
    <property type="match status" value="1"/>
</dbReference>
<dbReference type="Proteomes" id="UP000886335">
    <property type="component" value="Unassembled WGS sequence"/>
</dbReference>
<dbReference type="InterPro" id="IPR050353">
    <property type="entry name" value="PyrK_electron_transfer"/>
</dbReference>
<dbReference type="GO" id="GO:0051537">
    <property type="term" value="F:2 iron, 2 sulfur cluster binding"/>
    <property type="evidence" value="ECO:0007669"/>
    <property type="project" value="UniProtKB-KW"/>
</dbReference>
<feature type="binding site" evidence="2">
    <location>
        <position position="225"/>
    </location>
    <ligand>
        <name>[2Fe-2S] cluster</name>
        <dbReference type="ChEBI" id="CHEBI:190135"/>
    </ligand>
</feature>
<sequence length="281" mass="30462">MFTIVSADFLAENIKKFEIEAPRIAKKRKAGQFVMLRATDNGERIPLTIADSDPEKGTITIIAQGAGKTTRELNRLEAGDTISDIVGPLGTPSHIENFGTAVSIGGGVGTAIAYPTAVALKEAGNYVITINGARTKEMVILENEMKSVSDEAYITTDDGSYGFHGFVTQKLQELIDSGKKIDYVLAIGPIPMMKAVADVTRPYGINTVVSLNPIMVDGTGMCGGCRVTVDNEIKFACVDGPEFDAHKVDFTNLNDRNKIYLKEEQSSETEYKHRCNLDTQS</sequence>
<dbReference type="PANTHER" id="PTHR43513:SF3">
    <property type="entry name" value="DIHYDROOROTATE DEHYDROGENASE B (NAD(+)), ELECTRON TRANSFER SUBUNIT-RELATED"/>
    <property type="match status" value="1"/>
</dbReference>
<dbReference type="AlphaFoldDB" id="A0A831STE9"/>
<protein>
    <submittedName>
        <fullName evidence="4">Sulfide/dihydroorotate dehydrogenase-like FAD/NAD-binding protein</fullName>
    </submittedName>
</protein>
<dbReference type="PANTHER" id="PTHR43513">
    <property type="entry name" value="DIHYDROOROTATE DEHYDROGENASE B (NAD(+)), ELECTRON TRANSFER SUBUNIT"/>
    <property type="match status" value="1"/>
</dbReference>
<organism evidence="4">
    <name type="scientific">Prosthecochloris aestuarii</name>
    <dbReference type="NCBI Taxonomy" id="1102"/>
    <lineage>
        <taxon>Bacteria</taxon>
        <taxon>Pseudomonadati</taxon>
        <taxon>Chlorobiota</taxon>
        <taxon>Chlorobiia</taxon>
        <taxon>Chlorobiales</taxon>
        <taxon>Chlorobiaceae</taxon>
        <taxon>Prosthecochloris</taxon>
    </lineage>
</organism>
<feature type="domain" description="FAD-binding FR-type" evidence="3">
    <location>
        <begin position="1"/>
        <end position="95"/>
    </location>
</feature>
<reference evidence="4" key="1">
    <citation type="journal article" date="2020" name="mSystems">
        <title>Genome- and Community-Level Interaction Insights into Carbon Utilization and Element Cycling Functions of Hydrothermarchaeota in Hydrothermal Sediment.</title>
        <authorList>
            <person name="Zhou Z."/>
            <person name="Liu Y."/>
            <person name="Xu W."/>
            <person name="Pan J."/>
            <person name="Luo Z.H."/>
            <person name="Li M."/>
        </authorList>
    </citation>
    <scope>NUCLEOTIDE SEQUENCE [LARGE SCALE GENOMIC DNA]</scope>
    <source>
        <strain evidence="4">SpSt-1181</strain>
    </source>
</reference>
<dbReference type="InterPro" id="IPR017927">
    <property type="entry name" value="FAD-bd_FR_type"/>
</dbReference>
<dbReference type="PIRSF" id="PIRSF006816">
    <property type="entry name" value="Cyc3_hyd_g"/>
    <property type="match status" value="1"/>
</dbReference>
<dbReference type="GO" id="GO:0050660">
    <property type="term" value="F:flavin adenine dinucleotide binding"/>
    <property type="evidence" value="ECO:0007669"/>
    <property type="project" value="InterPro"/>
</dbReference>
<feature type="binding site" evidence="2">
    <location>
        <position position="237"/>
    </location>
    <ligand>
        <name>[2Fe-2S] cluster</name>
        <dbReference type="ChEBI" id="CHEBI:190135"/>
    </ligand>
</feature>
<dbReference type="Gene3D" id="3.40.50.80">
    <property type="entry name" value="Nucleotide-binding domain of ferredoxin-NADP reductase (FNR) module"/>
    <property type="match status" value="1"/>
</dbReference>
<dbReference type="EMBL" id="DSBW01000169">
    <property type="protein sequence ID" value="HED31564.1"/>
    <property type="molecule type" value="Genomic_DNA"/>
</dbReference>
<evidence type="ECO:0000313" key="4">
    <source>
        <dbReference type="EMBL" id="HED31564.1"/>
    </source>
</evidence>
<dbReference type="InterPro" id="IPR019480">
    <property type="entry name" value="Dihydroorotate_DH_Fe-S-bd"/>
</dbReference>
<dbReference type="InterPro" id="IPR008333">
    <property type="entry name" value="Cbr1-like_FAD-bd_dom"/>
</dbReference>
<proteinExistence type="predicted"/>
<dbReference type="GO" id="GO:0046872">
    <property type="term" value="F:metal ion binding"/>
    <property type="evidence" value="ECO:0007669"/>
    <property type="project" value="UniProtKB-KW"/>
</dbReference>
<dbReference type="SUPFAM" id="SSF52343">
    <property type="entry name" value="Ferredoxin reductase-like, C-terminal NADP-linked domain"/>
    <property type="match status" value="1"/>
</dbReference>
<keyword evidence="2" id="KW-0411">Iron-sulfur</keyword>
<dbReference type="Pfam" id="PF10418">
    <property type="entry name" value="DHODB_Fe-S_bind"/>
    <property type="match status" value="1"/>
</dbReference>